<organism evidence="1">
    <name type="scientific">Streptomyces sp. NBC_00093</name>
    <dbReference type="NCBI Taxonomy" id="2975649"/>
    <lineage>
        <taxon>Bacteria</taxon>
        <taxon>Bacillati</taxon>
        <taxon>Actinomycetota</taxon>
        <taxon>Actinomycetes</taxon>
        <taxon>Kitasatosporales</taxon>
        <taxon>Streptomycetaceae</taxon>
        <taxon>Streptomyces</taxon>
    </lineage>
</organism>
<gene>
    <name evidence="1" type="ORF">OHA22_51010</name>
</gene>
<protein>
    <recommendedName>
        <fullName evidence="2">TetR family transcriptional regulator</fullName>
    </recommendedName>
</protein>
<evidence type="ECO:0008006" key="2">
    <source>
        <dbReference type="Google" id="ProtNLM"/>
    </source>
</evidence>
<sequence>MTPEVPSMPPAQMLRAIDYIEAVWNADDDAMERLEQHTYGTLPIRHLLADFLHLMAMSATLLGATADAQPQEQQDRAAILAGVLVGSVREWAETARPDVPDAGDDEIPDFRHASVGIARTIASYLLATTTGDPGDLTSRLDALRTAPAAMDGTASGA</sequence>
<accession>A0AAU2AGU8</accession>
<dbReference type="AlphaFoldDB" id="A0AAU2AGU8"/>
<evidence type="ECO:0000313" key="1">
    <source>
        <dbReference type="EMBL" id="WTT23887.1"/>
    </source>
</evidence>
<reference evidence="1" key="1">
    <citation type="submission" date="2022-10" db="EMBL/GenBank/DDBJ databases">
        <title>The complete genomes of actinobacterial strains from the NBC collection.</title>
        <authorList>
            <person name="Joergensen T.S."/>
            <person name="Alvarez Arevalo M."/>
            <person name="Sterndorff E.B."/>
            <person name="Faurdal D."/>
            <person name="Vuksanovic O."/>
            <person name="Mourched A.-S."/>
            <person name="Charusanti P."/>
            <person name="Shaw S."/>
            <person name="Blin K."/>
            <person name="Weber T."/>
        </authorList>
    </citation>
    <scope>NUCLEOTIDE SEQUENCE</scope>
    <source>
        <strain evidence="1">NBC_00093</strain>
    </source>
</reference>
<proteinExistence type="predicted"/>
<dbReference type="EMBL" id="CP108223">
    <property type="protein sequence ID" value="WTT23887.1"/>
    <property type="molecule type" value="Genomic_DNA"/>
</dbReference>
<name>A0AAU2AGU8_9ACTN</name>